<dbReference type="SUPFAM" id="SSF56601">
    <property type="entry name" value="beta-lactamase/transpeptidase-like"/>
    <property type="match status" value="1"/>
</dbReference>
<dbReference type="GO" id="GO:0009002">
    <property type="term" value="F:serine-type D-Ala-D-Ala carboxypeptidase activity"/>
    <property type="evidence" value="ECO:0007669"/>
    <property type="project" value="UniProtKB-EC"/>
</dbReference>
<keyword evidence="2" id="KW-0121">Carboxypeptidase</keyword>
<dbReference type="GO" id="GO:0071972">
    <property type="term" value="F:peptidoglycan L,D-transpeptidase activity"/>
    <property type="evidence" value="ECO:0007669"/>
    <property type="project" value="TreeGrafter"/>
</dbReference>
<keyword evidence="2" id="KW-0378">Hydrolase</keyword>
<protein>
    <submittedName>
        <fullName evidence="2">Peptidoglycan D,D-transpeptidase MrdA</fullName>
        <ecNumber evidence="2">3.4.16.4</ecNumber>
    </submittedName>
</protein>
<dbReference type="Gene3D" id="3.40.710.10">
    <property type="entry name" value="DD-peptidase/beta-lactamase superfamily"/>
    <property type="match status" value="1"/>
</dbReference>
<dbReference type="GO" id="GO:0005886">
    <property type="term" value="C:plasma membrane"/>
    <property type="evidence" value="ECO:0007669"/>
    <property type="project" value="TreeGrafter"/>
</dbReference>
<reference evidence="2" key="1">
    <citation type="submission" date="2018-06" db="EMBL/GenBank/DDBJ databases">
        <authorList>
            <person name="Zhirakovskaya E."/>
        </authorList>
    </citation>
    <scope>NUCLEOTIDE SEQUENCE</scope>
</reference>
<dbReference type="InterPro" id="IPR050515">
    <property type="entry name" value="Beta-lactam/transpept"/>
</dbReference>
<dbReference type="AlphaFoldDB" id="A0A3B0WGP3"/>
<evidence type="ECO:0000259" key="1">
    <source>
        <dbReference type="Pfam" id="PF00905"/>
    </source>
</evidence>
<dbReference type="GO" id="GO:0071555">
    <property type="term" value="P:cell wall organization"/>
    <property type="evidence" value="ECO:0007669"/>
    <property type="project" value="TreeGrafter"/>
</dbReference>
<evidence type="ECO:0000313" key="2">
    <source>
        <dbReference type="EMBL" id="VAW55198.1"/>
    </source>
</evidence>
<organism evidence="2">
    <name type="scientific">hydrothermal vent metagenome</name>
    <dbReference type="NCBI Taxonomy" id="652676"/>
    <lineage>
        <taxon>unclassified sequences</taxon>
        <taxon>metagenomes</taxon>
        <taxon>ecological metagenomes</taxon>
    </lineage>
</organism>
<dbReference type="PANTHER" id="PTHR30627:SF2">
    <property type="entry name" value="PEPTIDOGLYCAN D,D-TRANSPEPTIDASE MRDA"/>
    <property type="match status" value="1"/>
</dbReference>
<dbReference type="GO" id="GO:0008658">
    <property type="term" value="F:penicillin binding"/>
    <property type="evidence" value="ECO:0007669"/>
    <property type="project" value="InterPro"/>
</dbReference>
<proteinExistence type="predicted"/>
<dbReference type="Pfam" id="PF00905">
    <property type="entry name" value="Transpeptidase"/>
    <property type="match status" value="1"/>
</dbReference>
<name>A0A3B0WGP3_9ZZZZ</name>
<dbReference type="EC" id="3.4.16.4" evidence="2"/>
<dbReference type="InterPro" id="IPR001460">
    <property type="entry name" value="PCN-bd_Tpept"/>
</dbReference>
<gene>
    <name evidence="2" type="ORF">MNBD_GAMMA07-1723</name>
</gene>
<feature type="non-terminal residue" evidence="2">
    <location>
        <position position="1"/>
    </location>
</feature>
<keyword evidence="2" id="KW-0645">Protease</keyword>
<feature type="domain" description="Penicillin-binding protein transpeptidase" evidence="1">
    <location>
        <begin position="12"/>
        <end position="52"/>
    </location>
</feature>
<sequence>KYDEATIAKKLRDHALFISFAPYENPKIAIAVIAENGSHGSSVAAPISRLIIDEWLRIHNGALPE</sequence>
<accession>A0A3B0WGP3</accession>
<dbReference type="InterPro" id="IPR012338">
    <property type="entry name" value="Beta-lactam/transpept-like"/>
</dbReference>
<dbReference type="EMBL" id="UOFF01000084">
    <property type="protein sequence ID" value="VAW55198.1"/>
    <property type="molecule type" value="Genomic_DNA"/>
</dbReference>
<dbReference type="PANTHER" id="PTHR30627">
    <property type="entry name" value="PEPTIDOGLYCAN D,D-TRANSPEPTIDASE"/>
    <property type="match status" value="1"/>
</dbReference>